<evidence type="ECO:0000256" key="8">
    <source>
        <dbReference type="ARBA" id="ARBA00022723"/>
    </source>
</evidence>
<feature type="domain" description="RING-type" evidence="14">
    <location>
        <begin position="66"/>
        <end position="106"/>
    </location>
</feature>
<keyword evidence="9 12" id="KW-0863">Zinc-finger</keyword>
<dbReference type="InterPro" id="IPR041888">
    <property type="entry name" value="RING-HC_ZNF598/HEL2"/>
</dbReference>
<organism evidence="15 16">
    <name type="scientific">Basidiobolus ranarum</name>
    <dbReference type="NCBI Taxonomy" id="34480"/>
    <lineage>
        <taxon>Eukaryota</taxon>
        <taxon>Fungi</taxon>
        <taxon>Fungi incertae sedis</taxon>
        <taxon>Zoopagomycota</taxon>
        <taxon>Entomophthoromycotina</taxon>
        <taxon>Basidiobolomycetes</taxon>
        <taxon>Basidiobolales</taxon>
        <taxon>Basidiobolaceae</taxon>
        <taxon>Basidiobolus</taxon>
    </lineage>
</organism>
<comment type="subcellular location">
    <subcellularLocation>
        <location evidence="2">Cytoplasm</location>
    </subcellularLocation>
</comment>
<keyword evidence="8" id="KW-0479">Metal-binding</keyword>
<feature type="region of interest" description="Disordered" evidence="13">
    <location>
        <begin position="333"/>
        <end position="448"/>
    </location>
</feature>
<dbReference type="SUPFAM" id="SSF57850">
    <property type="entry name" value="RING/U-box"/>
    <property type="match status" value="1"/>
</dbReference>
<feature type="compositionally biased region" description="Basic and acidic residues" evidence="13">
    <location>
        <begin position="37"/>
        <end position="46"/>
    </location>
</feature>
<evidence type="ECO:0000313" key="15">
    <source>
        <dbReference type="EMBL" id="KAK9767878.1"/>
    </source>
</evidence>
<feature type="compositionally biased region" description="Low complexity" evidence="13">
    <location>
        <begin position="608"/>
        <end position="624"/>
    </location>
</feature>
<comment type="pathway">
    <text evidence="3">Protein modification; protein ubiquitination.</text>
</comment>
<dbReference type="Pfam" id="PF25447">
    <property type="entry name" value="RING_ZNF598"/>
    <property type="match status" value="1"/>
</dbReference>
<evidence type="ECO:0000256" key="12">
    <source>
        <dbReference type="PROSITE-ProRule" id="PRU00175"/>
    </source>
</evidence>
<evidence type="ECO:0000256" key="1">
    <source>
        <dbReference type="ARBA" id="ARBA00000900"/>
    </source>
</evidence>
<dbReference type="PANTHER" id="PTHR22938">
    <property type="entry name" value="ZINC FINGER PROTEIN 598"/>
    <property type="match status" value="1"/>
</dbReference>
<dbReference type="PROSITE" id="PS50089">
    <property type="entry name" value="ZF_RING_2"/>
    <property type="match status" value="1"/>
</dbReference>
<dbReference type="SMART" id="SM00355">
    <property type="entry name" value="ZnF_C2H2"/>
    <property type="match status" value="4"/>
</dbReference>
<evidence type="ECO:0000256" key="10">
    <source>
        <dbReference type="ARBA" id="ARBA00022833"/>
    </source>
</evidence>
<evidence type="ECO:0000256" key="6">
    <source>
        <dbReference type="ARBA" id="ARBA00022553"/>
    </source>
</evidence>
<keyword evidence="6" id="KW-0597">Phosphoprotein</keyword>
<dbReference type="PANTHER" id="PTHR22938:SF0">
    <property type="entry name" value="E3 UBIQUITIN-PROTEIN LIGASE ZNF598"/>
    <property type="match status" value="1"/>
</dbReference>
<dbReference type="Pfam" id="PF23202">
    <property type="entry name" value="PAH_ZNF598"/>
    <property type="match status" value="1"/>
</dbReference>
<dbReference type="Proteomes" id="UP001479436">
    <property type="component" value="Unassembled WGS sequence"/>
</dbReference>
<comment type="catalytic activity">
    <reaction evidence="1">
        <text>S-ubiquitinyl-[E2 ubiquitin-conjugating enzyme]-L-cysteine + [acceptor protein]-L-lysine = [E2 ubiquitin-conjugating enzyme]-L-cysteine + N(6)-ubiquitinyl-[acceptor protein]-L-lysine.</text>
        <dbReference type="EC" id="2.3.2.27"/>
    </reaction>
</comment>
<evidence type="ECO:0000256" key="11">
    <source>
        <dbReference type="ARBA" id="ARBA00035113"/>
    </source>
</evidence>
<dbReference type="EC" id="2.3.2.27" evidence="4"/>
<dbReference type="InterPro" id="IPR013087">
    <property type="entry name" value="Znf_C2H2_type"/>
</dbReference>
<evidence type="ECO:0000256" key="13">
    <source>
        <dbReference type="SAM" id="MobiDB-lite"/>
    </source>
</evidence>
<evidence type="ECO:0000256" key="2">
    <source>
        <dbReference type="ARBA" id="ARBA00004496"/>
    </source>
</evidence>
<dbReference type="CDD" id="cd16615">
    <property type="entry name" value="RING-HC_ZNF598"/>
    <property type="match status" value="1"/>
</dbReference>
<evidence type="ECO:0000256" key="4">
    <source>
        <dbReference type="ARBA" id="ARBA00012483"/>
    </source>
</evidence>
<protein>
    <recommendedName>
        <fullName evidence="4">RING-type E3 ubiquitin transferase</fullName>
        <ecNumber evidence="4">2.3.2.27</ecNumber>
    </recommendedName>
</protein>
<accession>A0ABR2X274</accession>
<dbReference type="Pfam" id="PF23230">
    <property type="entry name" value="zf-C2H2_13"/>
    <property type="match status" value="1"/>
</dbReference>
<dbReference type="PROSITE" id="PS00028">
    <property type="entry name" value="ZINC_FINGER_C2H2_1"/>
    <property type="match status" value="1"/>
</dbReference>
<evidence type="ECO:0000256" key="3">
    <source>
        <dbReference type="ARBA" id="ARBA00004906"/>
    </source>
</evidence>
<keyword evidence="10" id="KW-0862">Zinc</keyword>
<evidence type="ECO:0000313" key="16">
    <source>
        <dbReference type="Proteomes" id="UP001479436"/>
    </source>
</evidence>
<feature type="compositionally biased region" description="Basic and acidic residues" evidence="13">
    <location>
        <begin position="347"/>
        <end position="390"/>
    </location>
</feature>
<dbReference type="InterPro" id="IPR044288">
    <property type="entry name" value="ZNF598/HEL2"/>
</dbReference>
<dbReference type="InterPro" id="IPR001841">
    <property type="entry name" value="Znf_RING"/>
</dbReference>
<feature type="compositionally biased region" description="Basic and acidic residues" evidence="13">
    <location>
        <begin position="670"/>
        <end position="684"/>
    </location>
</feature>
<sequence>MVTQQQETRSEPRPKAPNNNTSKRPQPHWRHRRPKPRKEVENKDGAAENDVNAVSDEVENDDAERCFICTEPISCYSVGSCNHRTCHLCSLRLRALYKNKSCGYCKTELESVVFTKDPEKLFEAFNLADLPARDEKTSVYFDTQDLCDETLIILRYNCPDSTCDFHAENGWRGLKDHVRMVHHRSLCDICIKHKKVFSHEHTLYTRAHLQKHMTVGDSKDPNNTTGFKGHPECQFCKISFYDGDQLFEHCRHKHEQCHICIRDGSGRNDYYANYSTLEQHFLKDHFLCTHQECLDKKFMVFESDIDFKAHLVQEHRGVASQRSQLKQARQIEVNFTYSDNNNRNRGRNRDQENTRRRDNQNHRRENDTKPPDNNSRHDERGKNHRNDKSKGRINPPPEFGSTLSDQVPSNSNSVSQSTSDRGSIKDKTPTGFGQLSDNASGASSLVDDDTLSNHTAFMERLSGYLGRNKERIENFKELTAAYRRDLIPVSQFLDSIKPLVPASKDQLATTGKIVNGLVDLLDVEEKKQELLSSWRDRKIQKNNEFPQLRPTGLSSDIASNNAAKHVLVIKSKTSKANQPGGNGKTGVWDRVAAAAQRPSSQNNSTLFPSLPSVSRPSTSSHTSTAWSGRSTPHFVSPAASAAPRKTPADDFPSLPAVPKPPKIKGISSRNKKDDSVWGKQKEALGADMEDLEIHDGKKKKGKQVLLHFG</sequence>
<feature type="region of interest" description="Disordered" evidence="13">
    <location>
        <begin position="595"/>
        <end position="686"/>
    </location>
</feature>
<reference evidence="15 16" key="1">
    <citation type="submission" date="2023-04" db="EMBL/GenBank/DDBJ databases">
        <title>Genome of Basidiobolus ranarum AG-B5.</title>
        <authorList>
            <person name="Stajich J.E."/>
            <person name="Carter-House D."/>
            <person name="Gryganskyi A."/>
        </authorList>
    </citation>
    <scope>NUCLEOTIDE SEQUENCE [LARGE SCALE GENOMIC DNA]</scope>
    <source>
        <strain evidence="15 16">AG-B5</strain>
    </source>
</reference>
<comment type="caution">
    <text evidence="15">The sequence shown here is derived from an EMBL/GenBank/DDBJ whole genome shotgun (WGS) entry which is preliminary data.</text>
</comment>
<gene>
    <name evidence="15" type="ORF">K7432_001941</name>
</gene>
<name>A0ABR2X274_9FUNG</name>
<evidence type="ECO:0000256" key="9">
    <source>
        <dbReference type="ARBA" id="ARBA00022771"/>
    </source>
</evidence>
<feature type="compositionally biased region" description="Low complexity" evidence="13">
    <location>
        <begin position="404"/>
        <end position="420"/>
    </location>
</feature>
<comment type="similarity">
    <text evidence="11">Belongs to the ZNF598/HEL2 family.</text>
</comment>
<feature type="compositionally biased region" description="Basic residues" evidence="13">
    <location>
        <begin position="25"/>
        <end position="36"/>
    </location>
</feature>
<evidence type="ECO:0000256" key="7">
    <source>
        <dbReference type="ARBA" id="ARBA00022679"/>
    </source>
</evidence>
<keyword evidence="5" id="KW-0963">Cytoplasm</keyword>
<dbReference type="InterPro" id="IPR057634">
    <property type="entry name" value="PAH_ZNF598/HEL2"/>
</dbReference>
<feature type="compositionally biased region" description="Polar residues" evidence="13">
    <location>
        <begin position="431"/>
        <end position="443"/>
    </location>
</feature>
<dbReference type="EMBL" id="JASJQH010000048">
    <property type="protein sequence ID" value="KAK9767878.1"/>
    <property type="molecule type" value="Genomic_DNA"/>
</dbReference>
<keyword evidence="16" id="KW-1185">Reference proteome</keyword>
<evidence type="ECO:0000259" key="14">
    <source>
        <dbReference type="PROSITE" id="PS50089"/>
    </source>
</evidence>
<keyword evidence="7" id="KW-0808">Transferase</keyword>
<dbReference type="InterPro" id="IPR056437">
    <property type="entry name" value="Znf-C2H2_ZNF598/HEL2"/>
</dbReference>
<evidence type="ECO:0000256" key="5">
    <source>
        <dbReference type="ARBA" id="ARBA00022490"/>
    </source>
</evidence>
<proteinExistence type="inferred from homology"/>
<feature type="region of interest" description="Disordered" evidence="13">
    <location>
        <begin position="1"/>
        <end position="56"/>
    </location>
</feature>
<feature type="compositionally biased region" description="Polar residues" evidence="13">
    <location>
        <begin position="597"/>
        <end position="607"/>
    </location>
</feature>